<organism evidence="2 3">
    <name type="scientific">Hydrogenimonas thermophila</name>
    <dbReference type="NCBI Taxonomy" id="223786"/>
    <lineage>
        <taxon>Bacteria</taxon>
        <taxon>Pseudomonadati</taxon>
        <taxon>Campylobacterota</taxon>
        <taxon>Epsilonproteobacteria</taxon>
        <taxon>Campylobacterales</taxon>
        <taxon>Hydrogenimonadaceae</taxon>
        <taxon>Hydrogenimonas</taxon>
    </lineage>
</organism>
<dbReference type="InterPro" id="IPR039052">
    <property type="entry name" value="Antitox_PemI-like"/>
</dbReference>
<protein>
    <submittedName>
        <fullName evidence="2">Antitoxin MazE</fullName>
    </submittedName>
</protein>
<gene>
    <name evidence="2" type="ORF">SAMN05216234_10378</name>
</gene>
<evidence type="ECO:0000313" key="3">
    <source>
        <dbReference type="Proteomes" id="UP000199227"/>
    </source>
</evidence>
<dbReference type="EMBL" id="FOXB01000003">
    <property type="protein sequence ID" value="SFO97999.1"/>
    <property type="molecule type" value="Genomic_DNA"/>
</dbReference>
<keyword evidence="3" id="KW-1185">Reference proteome</keyword>
<dbReference type="Proteomes" id="UP000199227">
    <property type="component" value="Unassembled WGS sequence"/>
</dbReference>
<sequence>MTVALKKWGNSLALRIPKDVAKTLCIDDNSTLELKVESGKIVLEPKSNTLLEKLVSQINSDNLHKEIDTGKVGNEEW</sequence>
<dbReference type="InterPro" id="IPR037914">
    <property type="entry name" value="SpoVT-AbrB_sf"/>
</dbReference>
<proteinExistence type="predicted"/>
<dbReference type="Gene3D" id="2.10.260.10">
    <property type="match status" value="1"/>
</dbReference>
<evidence type="ECO:0000313" key="2">
    <source>
        <dbReference type="EMBL" id="SFO97999.1"/>
    </source>
</evidence>
<feature type="domain" description="SpoVT-AbrB" evidence="1">
    <location>
        <begin position="6"/>
        <end position="51"/>
    </location>
</feature>
<evidence type="ECO:0000259" key="1">
    <source>
        <dbReference type="SMART" id="SM00966"/>
    </source>
</evidence>
<dbReference type="SMART" id="SM00966">
    <property type="entry name" value="SpoVT_AbrB"/>
    <property type="match status" value="1"/>
</dbReference>
<name>A0A1I5LKT6_9BACT</name>
<dbReference type="InterPro" id="IPR007159">
    <property type="entry name" value="SpoVT-AbrB_dom"/>
</dbReference>
<dbReference type="Pfam" id="PF04014">
    <property type="entry name" value="MazE_antitoxin"/>
    <property type="match status" value="1"/>
</dbReference>
<dbReference type="GO" id="GO:0003677">
    <property type="term" value="F:DNA binding"/>
    <property type="evidence" value="ECO:0007669"/>
    <property type="project" value="InterPro"/>
</dbReference>
<dbReference type="PANTHER" id="PTHR40516:SF1">
    <property type="entry name" value="ANTITOXIN CHPS-RELATED"/>
    <property type="match status" value="1"/>
</dbReference>
<dbReference type="SUPFAM" id="SSF89447">
    <property type="entry name" value="AbrB/MazE/MraZ-like"/>
    <property type="match status" value="1"/>
</dbReference>
<dbReference type="RefSeq" id="WP_092910509.1">
    <property type="nucleotide sequence ID" value="NZ_FOXB01000003.1"/>
</dbReference>
<dbReference type="STRING" id="223786.SAMN05216234_10378"/>
<dbReference type="PANTHER" id="PTHR40516">
    <property type="entry name" value="ANTITOXIN CHPS-RELATED"/>
    <property type="match status" value="1"/>
</dbReference>
<reference evidence="2 3" key="1">
    <citation type="submission" date="2016-10" db="EMBL/GenBank/DDBJ databases">
        <authorList>
            <person name="de Groot N.N."/>
        </authorList>
    </citation>
    <scope>NUCLEOTIDE SEQUENCE [LARGE SCALE GENOMIC DNA]</scope>
    <source>
        <strain evidence="2 3">EP1-55-1</strain>
    </source>
</reference>
<accession>A0A1I5LKT6</accession>
<dbReference type="OrthoDB" id="9795766at2"/>
<dbReference type="GO" id="GO:0097351">
    <property type="term" value="F:toxin sequestering activity"/>
    <property type="evidence" value="ECO:0007669"/>
    <property type="project" value="InterPro"/>
</dbReference>
<dbReference type="AlphaFoldDB" id="A0A1I5LKT6"/>